<keyword evidence="4" id="KW-1185">Reference proteome</keyword>
<dbReference type="PROSITE" id="PS51421">
    <property type="entry name" value="RAS"/>
    <property type="match status" value="1"/>
</dbReference>
<dbReference type="VEuPathDB" id="AmoebaDB:NF0132430"/>
<evidence type="ECO:0000313" key="3">
    <source>
        <dbReference type="EMBL" id="KAF0977303.1"/>
    </source>
</evidence>
<dbReference type="RefSeq" id="XP_044562016.1">
    <property type="nucleotide sequence ID" value="XM_044707317.1"/>
</dbReference>
<dbReference type="AlphaFoldDB" id="A0A6A5BHF5"/>
<dbReference type="GO" id="GO:0007165">
    <property type="term" value="P:signal transduction"/>
    <property type="evidence" value="ECO:0007669"/>
    <property type="project" value="InterPro"/>
</dbReference>
<evidence type="ECO:0000313" key="4">
    <source>
        <dbReference type="Proteomes" id="UP000444721"/>
    </source>
</evidence>
<dbReference type="Pfam" id="PF00071">
    <property type="entry name" value="Ras"/>
    <property type="match status" value="1"/>
</dbReference>
<dbReference type="GO" id="GO:0005525">
    <property type="term" value="F:GTP binding"/>
    <property type="evidence" value="ECO:0007669"/>
    <property type="project" value="UniProtKB-KW"/>
</dbReference>
<organism evidence="3 4">
    <name type="scientific">Naegleria fowleri</name>
    <name type="common">Brain eating amoeba</name>
    <dbReference type="NCBI Taxonomy" id="5763"/>
    <lineage>
        <taxon>Eukaryota</taxon>
        <taxon>Discoba</taxon>
        <taxon>Heterolobosea</taxon>
        <taxon>Tetramitia</taxon>
        <taxon>Eutetramitia</taxon>
        <taxon>Vahlkampfiidae</taxon>
        <taxon>Naegleria</taxon>
    </lineage>
</organism>
<dbReference type="OrthoDB" id="5976022at2759"/>
<name>A0A6A5BHF5_NAEFO</name>
<protein>
    <submittedName>
        <fullName evidence="3">Uncharacterized protein</fullName>
    </submittedName>
</protein>
<keyword evidence="1" id="KW-0547">Nucleotide-binding</keyword>
<dbReference type="InterPro" id="IPR020849">
    <property type="entry name" value="Small_GTPase_Ras-type"/>
</dbReference>
<evidence type="ECO:0000256" key="1">
    <source>
        <dbReference type="ARBA" id="ARBA00022741"/>
    </source>
</evidence>
<dbReference type="PANTHER" id="PTHR24070">
    <property type="entry name" value="RAS, DI-RAS, AND RHEB FAMILY MEMBERS OF SMALL GTPASE SUPERFAMILY"/>
    <property type="match status" value="1"/>
</dbReference>
<dbReference type="GO" id="GO:0016020">
    <property type="term" value="C:membrane"/>
    <property type="evidence" value="ECO:0007669"/>
    <property type="project" value="InterPro"/>
</dbReference>
<dbReference type="Proteomes" id="UP000444721">
    <property type="component" value="Unassembled WGS sequence"/>
</dbReference>
<dbReference type="SUPFAM" id="SSF52540">
    <property type="entry name" value="P-loop containing nucleoside triphosphate hydrolases"/>
    <property type="match status" value="1"/>
</dbReference>
<dbReference type="SMART" id="SM00173">
    <property type="entry name" value="RAS"/>
    <property type="match status" value="1"/>
</dbReference>
<dbReference type="GeneID" id="68111174"/>
<dbReference type="InterPro" id="IPR027417">
    <property type="entry name" value="P-loop_NTPase"/>
</dbReference>
<keyword evidence="2" id="KW-0342">GTP-binding</keyword>
<proteinExistence type="predicted"/>
<dbReference type="EMBL" id="VFQX01000035">
    <property type="protein sequence ID" value="KAF0977303.1"/>
    <property type="molecule type" value="Genomic_DNA"/>
</dbReference>
<accession>A0A6A5BHF5</accession>
<comment type="caution">
    <text evidence="3">The sequence shown here is derived from an EMBL/GenBank/DDBJ whole genome shotgun (WGS) entry which is preliminary data.</text>
</comment>
<dbReference type="VEuPathDB" id="AmoebaDB:FDP41_003956"/>
<dbReference type="VEuPathDB" id="AmoebaDB:NfTy_063060"/>
<gene>
    <name evidence="3" type="ORF">FDP41_003956</name>
</gene>
<sequence length="120" mass="13390">MKRCVSLFLKIRKEWITKNGQEIGNSDEVKIVLFGVGGVGKSTLALQFIAGQFVEDFDPTIEDIYRKQIHVDGSVATVCILDLAGPEEYHALRVGFIHCSQIFVFVCAVDDHHTAHELES</sequence>
<dbReference type="GO" id="GO:0003924">
    <property type="term" value="F:GTPase activity"/>
    <property type="evidence" value="ECO:0007669"/>
    <property type="project" value="InterPro"/>
</dbReference>
<evidence type="ECO:0000256" key="2">
    <source>
        <dbReference type="ARBA" id="ARBA00023134"/>
    </source>
</evidence>
<dbReference type="Gene3D" id="3.40.50.300">
    <property type="entry name" value="P-loop containing nucleotide triphosphate hydrolases"/>
    <property type="match status" value="1"/>
</dbReference>
<dbReference type="PRINTS" id="PR00449">
    <property type="entry name" value="RASTRNSFRMNG"/>
</dbReference>
<reference evidence="3 4" key="1">
    <citation type="journal article" date="2019" name="Sci. Rep.">
        <title>Nanopore sequencing improves the draft genome of the human pathogenic amoeba Naegleria fowleri.</title>
        <authorList>
            <person name="Liechti N."/>
            <person name="Schurch N."/>
            <person name="Bruggmann R."/>
            <person name="Wittwer M."/>
        </authorList>
    </citation>
    <scope>NUCLEOTIDE SEQUENCE [LARGE SCALE GENOMIC DNA]</scope>
    <source>
        <strain evidence="3 4">ATCC 30894</strain>
    </source>
</reference>
<dbReference type="InterPro" id="IPR001806">
    <property type="entry name" value="Small_GTPase"/>
</dbReference>